<dbReference type="Pfam" id="PF12829">
    <property type="entry name" value="Mhr1"/>
    <property type="match status" value="1"/>
</dbReference>
<name>A0A367LHF0_9HYPO</name>
<protein>
    <recommendedName>
        <fullName evidence="8">Large ribosomal subunit protein mL67</fullName>
    </recommendedName>
</protein>
<evidence type="ECO:0000256" key="2">
    <source>
        <dbReference type="ARBA" id="ARBA00010741"/>
    </source>
</evidence>
<organism evidence="10 11">
    <name type="scientific">Ophiocordyceps polyrhachis-furcata BCC 54312</name>
    <dbReference type="NCBI Taxonomy" id="1330021"/>
    <lineage>
        <taxon>Eukaryota</taxon>
        <taxon>Fungi</taxon>
        <taxon>Dikarya</taxon>
        <taxon>Ascomycota</taxon>
        <taxon>Pezizomycotina</taxon>
        <taxon>Sordariomycetes</taxon>
        <taxon>Hypocreomycetidae</taxon>
        <taxon>Hypocreales</taxon>
        <taxon>Ophiocordycipitaceae</taxon>
        <taxon>Ophiocordyceps</taxon>
    </lineage>
</organism>
<keyword evidence="5" id="KW-0496">Mitochondrion</keyword>
<evidence type="ECO:0000256" key="7">
    <source>
        <dbReference type="ARBA" id="ARBA00023274"/>
    </source>
</evidence>
<comment type="similarity">
    <text evidence="2">Belongs to the mitochondrion-specific ribosomal protein mL67 family.</text>
</comment>
<dbReference type="PANTHER" id="PTHR28184">
    <property type="entry name" value="MITOCHONDRIAL HOMOLOGOUS RECOMBINATION PROTEIN 1"/>
    <property type="match status" value="1"/>
</dbReference>
<gene>
    <name evidence="10" type="ORF">L249_8000</name>
</gene>
<dbReference type="GO" id="GO:0005840">
    <property type="term" value="C:ribosome"/>
    <property type="evidence" value="ECO:0007669"/>
    <property type="project" value="UniProtKB-KW"/>
</dbReference>
<evidence type="ECO:0000256" key="6">
    <source>
        <dbReference type="ARBA" id="ARBA00023163"/>
    </source>
</evidence>
<evidence type="ECO:0000313" key="10">
    <source>
        <dbReference type="EMBL" id="RCI13817.1"/>
    </source>
</evidence>
<dbReference type="STRING" id="1330021.A0A367LHF0"/>
<evidence type="ECO:0000256" key="5">
    <source>
        <dbReference type="ARBA" id="ARBA00023128"/>
    </source>
</evidence>
<keyword evidence="7" id="KW-0687">Ribonucleoprotein</keyword>
<feature type="region of interest" description="Disordered" evidence="9">
    <location>
        <begin position="142"/>
        <end position="166"/>
    </location>
</feature>
<dbReference type="AlphaFoldDB" id="A0A367LHF0"/>
<dbReference type="GO" id="GO:0003697">
    <property type="term" value="F:single-stranded DNA binding"/>
    <property type="evidence" value="ECO:0007669"/>
    <property type="project" value="InterPro"/>
</dbReference>
<evidence type="ECO:0000313" key="11">
    <source>
        <dbReference type="Proteomes" id="UP000253664"/>
    </source>
</evidence>
<keyword evidence="3" id="KW-0689">Ribosomal protein</keyword>
<keyword evidence="4" id="KW-0805">Transcription regulation</keyword>
<evidence type="ECO:0000256" key="3">
    <source>
        <dbReference type="ARBA" id="ARBA00022980"/>
    </source>
</evidence>
<accession>A0A367LHF0</accession>
<dbReference type="EMBL" id="LKCN02000005">
    <property type="protein sequence ID" value="RCI13817.1"/>
    <property type="molecule type" value="Genomic_DNA"/>
</dbReference>
<comment type="subcellular location">
    <subcellularLocation>
        <location evidence="1">Mitochondrion</location>
    </subcellularLocation>
</comment>
<evidence type="ECO:0000256" key="8">
    <source>
        <dbReference type="ARBA" id="ARBA00035185"/>
    </source>
</evidence>
<dbReference type="GO" id="GO:1990904">
    <property type="term" value="C:ribonucleoprotein complex"/>
    <property type="evidence" value="ECO:0007669"/>
    <property type="project" value="UniProtKB-KW"/>
</dbReference>
<dbReference type="Proteomes" id="UP000253664">
    <property type="component" value="Unassembled WGS sequence"/>
</dbReference>
<reference evidence="10 11" key="1">
    <citation type="journal article" date="2015" name="BMC Genomics">
        <title>Insights from the genome of Ophiocordyceps polyrhachis-furcata to pathogenicity and host specificity in insect fungi.</title>
        <authorList>
            <person name="Wichadakul D."/>
            <person name="Kobmoo N."/>
            <person name="Ingsriswang S."/>
            <person name="Tangphatsornruang S."/>
            <person name="Chantasingh D."/>
            <person name="Luangsa-ard J.J."/>
            <person name="Eurwilaichitr L."/>
        </authorList>
    </citation>
    <scope>NUCLEOTIDE SEQUENCE [LARGE SCALE GENOMIC DNA]</scope>
    <source>
        <strain evidence="10 11">BCC 54312</strain>
    </source>
</reference>
<dbReference type="GO" id="GO:0000150">
    <property type="term" value="F:DNA strand exchange activity"/>
    <property type="evidence" value="ECO:0007669"/>
    <property type="project" value="InterPro"/>
</dbReference>
<dbReference type="PANTHER" id="PTHR28184:SF1">
    <property type="entry name" value="LARGE RIBOSOMAL SUBUNIT PROTEIN ML67"/>
    <property type="match status" value="1"/>
</dbReference>
<dbReference type="GO" id="GO:0005739">
    <property type="term" value="C:mitochondrion"/>
    <property type="evidence" value="ECO:0007669"/>
    <property type="project" value="UniProtKB-SubCell"/>
</dbReference>
<evidence type="ECO:0000256" key="4">
    <source>
        <dbReference type="ARBA" id="ARBA00023015"/>
    </source>
</evidence>
<keyword evidence="6" id="KW-0804">Transcription</keyword>
<dbReference type="GO" id="GO:0003735">
    <property type="term" value="F:structural constituent of ribosome"/>
    <property type="evidence" value="ECO:0007669"/>
    <property type="project" value="TreeGrafter"/>
</dbReference>
<sequence length="337" mass="38367">MNIALEARSRLFFNLALRRPQAFVRASSTDAAPLSERQRRKAKHGEEVWVFACRKTRQVVFSFERKLSRHHVNKQLPFVGKKSKPENMRKDLWSPFLRITVPEGLGHVGRAIFKQLREFKHLHEVSWDGDLIFKTPSEYTEEERRRMKQYPRGPKPQRPRKQRAASINDMVGNVVADLATILAGTPKGGAMTITQLKMTPDRHANAIGKAQLNLRQVENKVKARLHKKAKELVHEEDELGGLTTDSETTAEKTVTAYAKLIHDAKLAIPEEAIFQLCPVTVSWVDEQNKEYAEKWSSNVTHEALELNLCRDVERLSHGPEIKDEASVEAEIKAEAAS</sequence>
<evidence type="ECO:0000256" key="1">
    <source>
        <dbReference type="ARBA" id="ARBA00004173"/>
    </source>
</evidence>
<proteinExistence type="inferred from homology"/>
<dbReference type="InterPro" id="IPR024629">
    <property type="entry name" value="Ribosomal_mL67"/>
</dbReference>
<dbReference type="OrthoDB" id="5333655at2759"/>
<comment type="caution">
    <text evidence="10">The sequence shown here is derived from an EMBL/GenBank/DDBJ whole genome shotgun (WGS) entry which is preliminary data.</text>
</comment>
<keyword evidence="11" id="KW-1185">Reference proteome</keyword>
<evidence type="ECO:0000256" key="9">
    <source>
        <dbReference type="SAM" id="MobiDB-lite"/>
    </source>
</evidence>